<dbReference type="Pfam" id="PF13377">
    <property type="entry name" value="Peripla_BP_3"/>
    <property type="match status" value="1"/>
</dbReference>
<dbReference type="SMART" id="SM00345">
    <property type="entry name" value="HTH_GNTR"/>
    <property type="match status" value="1"/>
</dbReference>
<keyword evidence="3" id="KW-0804">Transcription</keyword>
<dbReference type="InterPro" id="IPR036390">
    <property type="entry name" value="WH_DNA-bd_sf"/>
</dbReference>
<dbReference type="GO" id="GO:0003677">
    <property type="term" value="F:DNA binding"/>
    <property type="evidence" value="ECO:0007669"/>
    <property type="project" value="UniProtKB-KW"/>
</dbReference>
<dbReference type="PANTHER" id="PTHR38445:SF10">
    <property type="entry name" value="GNTR-FAMILY TRANSCRIPTIONAL REGULATOR"/>
    <property type="match status" value="1"/>
</dbReference>
<dbReference type="Pfam" id="PF00392">
    <property type="entry name" value="GntR"/>
    <property type="match status" value="1"/>
</dbReference>
<name>A0A6V6YW83_9FLAO</name>
<gene>
    <name evidence="5" type="ORF">FLACHUCJ7_01585</name>
</gene>
<dbReference type="Gene3D" id="1.10.10.10">
    <property type="entry name" value="Winged helix-like DNA-binding domain superfamily/Winged helix DNA-binding domain"/>
    <property type="match status" value="1"/>
</dbReference>
<organism evidence="5 6">
    <name type="scientific">Flavobacterium chungangense</name>
    <dbReference type="NCBI Taxonomy" id="554283"/>
    <lineage>
        <taxon>Bacteria</taxon>
        <taxon>Pseudomonadati</taxon>
        <taxon>Bacteroidota</taxon>
        <taxon>Flavobacteriia</taxon>
        <taxon>Flavobacteriales</taxon>
        <taxon>Flavobacteriaceae</taxon>
        <taxon>Flavobacterium</taxon>
    </lineage>
</organism>
<evidence type="ECO:0000313" key="6">
    <source>
        <dbReference type="Proteomes" id="UP000556700"/>
    </source>
</evidence>
<evidence type="ECO:0000259" key="4">
    <source>
        <dbReference type="PROSITE" id="PS50949"/>
    </source>
</evidence>
<evidence type="ECO:0000256" key="3">
    <source>
        <dbReference type="ARBA" id="ARBA00023163"/>
    </source>
</evidence>
<dbReference type="CDD" id="cd07377">
    <property type="entry name" value="WHTH_GntR"/>
    <property type="match status" value="1"/>
</dbReference>
<dbReference type="InterPro" id="IPR046335">
    <property type="entry name" value="LacI/GalR-like_sensor"/>
</dbReference>
<dbReference type="SUPFAM" id="SSF53822">
    <property type="entry name" value="Periplasmic binding protein-like I"/>
    <property type="match status" value="1"/>
</dbReference>
<sequence length="351" mass="40070">MVSKRNNVTINLKMDSGSPKFIQVADFLATEIVNGKMKTGQQMPSINELSTQNSISRDTAEKAYKILRDQKLIVSVMGSGNFVSYTGSKAKFDVFFLINKPCTYKMEAYNAFVDTIGNKGHVNMYIYYCDEQLFINALKKNINNYNYFIIMPHFRTSKKTHINYTNRVLKAIETIPKDKLLILDNSYSEISGNFTAVYQDFKEDIMYALTKAFAKLKKYKKIILVFSTQTLFPIPVGLLHGFKEFCQNNSLAFEIIEEVNNDLKFESKEAYIVIDDNDLVQLVQQIKEKKLQIGTDVGVISYNETPLKALLDISVLSSDFKAMGQKAAELVLSNKKEFFKNPFGYIERSSL</sequence>
<evidence type="ECO:0000256" key="2">
    <source>
        <dbReference type="ARBA" id="ARBA00023125"/>
    </source>
</evidence>
<dbReference type="SUPFAM" id="SSF46785">
    <property type="entry name" value="Winged helix' DNA-binding domain"/>
    <property type="match status" value="1"/>
</dbReference>
<dbReference type="Proteomes" id="UP000556700">
    <property type="component" value="Unassembled WGS sequence"/>
</dbReference>
<protein>
    <submittedName>
        <fullName evidence="5">Transcriptional regulator</fullName>
    </submittedName>
</protein>
<dbReference type="EMBL" id="CAIJDO010000115">
    <property type="protein sequence ID" value="CAD0003730.1"/>
    <property type="molecule type" value="Genomic_DNA"/>
</dbReference>
<dbReference type="PROSITE" id="PS50949">
    <property type="entry name" value="HTH_GNTR"/>
    <property type="match status" value="1"/>
</dbReference>
<dbReference type="InterPro" id="IPR036388">
    <property type="entry name" value="WH-like_DNA-bd_sf"/>
</dbReference>
<dbReference type="Gene3D" id="3.40.50.2300">
    <property type="match status" value="2"/>
</dbReference>
<dbReference type="RefSeq" id="WP_031455494.1">
    <property type="nucleotide sequence ID" value="NZ_CAIJDO010000115.1"/>
</dbReference>
<evidence type="ECO:0000313" key="5">
    <source>
        <dbReference type="EMBL" id="CAD0003730.1"/>
    </source>
</evidence>
<evidence type="ECO:0000256" key="1">
    <source>
        <dbReference type="ARBA" id="ARBA00023015"/>
    </source>
</evidence>
<dbReference type="AlphaFoldDB" id="A0A6V6YW83"/>
<proteinExistence type="predicted"/>
<accession>A0A6V6YW83</accession>
<feature type="domain" description="HTH gntR-type" evidence="4">
    <location>
        <begin position="18"/>
        <end position="86"/>
    </location>
</feature>
<keyword evidence="1" id="KW-0805">Transcription regulation</keyword>
<comment type="caution">
    <text evidence="5">The sequence shown here is derived from an EMBL/GenBank/DDBJ whole genome shotgun (WGS) entry which is preliminary data.</text>
</comment>
<keyword evidence="2" id="KW-0238">DNA-binding</keyword>
<reference evidence="5 6" key="1">
    <citation type="submission" date="2020-06" db="EMBL/GenBank/DDBJ databases">
        <authorList>
            <person name="Criscuolo A."/>
        </authorList>
    </citation>
    <scope>NUCLEOTIDE SEQUENCE [LARGE SCALE GENOMIC DNA]</scope>
    <source>
        <strain evidence="6">CIP 110025</strain>
    </source>
</reference>
<dbReference type="PANTHER" id="PTHR38445">
    <property type="entry name" value="HTH-TYPE TRANSCRIPTIONAL REPRESSOR YTRA"/>
    <property type="match status" value="1"/>
</dbReference>
<keyword evidence="6" id="KW-1185">Reference proteome</keyword>
<dbReference type="InterPro" id="IPR000524">
    <property type="entry name" value="Tscrpt_reg_HTH_GntR"/>
</dbReference>
<dbReference type="GO" id="GO:0003700">
    <property type="term" value="F:DNA-binding transcription factor activity"/>
    <property type="evidence" value="ECO:0007669"/>
    <property type="project" value="InterPro"/>
</dbReference>
<dbReference type="InterPro" id="IPR028082">
    <property type="entry name" value="Peripla_BP_I"/>
</dbReference>